<comment type="caution">
    <text evidence="2">The sequence shown here is derived from an EMBL/GenBank/DDBJ whole genome shotgun (WGS) entry which is preliminary data.</text>
</comment>
<gene>
    <name evidence="2" type="ORF">PQJ73_24505</name>
</gene>
<dbReference type="RefSeq" id="WP_272779692.1">
    <property type="nucleotide sequence ID" value="NZ_JAQQLI010000054.1"/>
</dbReference>
<reference evidence="2" key="1">
    <citation type="journal article" date="2023" name="Microbiol Resour">
        <title>Genome Sequences of Rhodoplanes serenus and Two Thermotolerant Strains, Rhodoplanes tepidamans and 'Rhodoplanes cryptolactis,' Further Refine the Genus.</title>
        <authorList>
            <person name="Rayyan A.A."/>
            <person name="Kyndt J.A."/>
        </authorList>
    </citation>
    <scope>NUCLEOTIDE SEQUENCE</scope>
    <source>
        <strain evidence="2">DSM 9987</strain>
    </source>
</reference>
<feature type="transmembrane region" description="Helical" evidence="1">
    <location>
        <begin position="235"/>
        <end position="255"/>
    </location>
</feature>
<feature type="transmembrane region" description="Helical" evidence="1">
    <location>
        <begin position="304"/>
        <end position="323"/>
    </location>
</feature>
<accession>A0ABT5JGN0</accession>
<feature type="transmembrane region" description="Helical" evidence="1">
    <location>
        <begin position="267"/>
        <end position="292"/>
    </location>
</feature>
<evidence type="ECO:0000313" key="3">
    <source>
        <dbReference type="Proteomes" id="UP001165652"/>
    </source>
</evidence>
<proteinExistence type="predicted"/>
<dbReference type="Proteomes" id="UP001165652">
    <property type="component" value="Unassembled WGS sequence"/>
</dbReference>
<dbReference type="EMBL" id="JAQQLI010000054">
    <property type="protein sequence ID" value="MDC7788859.1"/>
    <property type="molecule type" value="Genomic_DNA"/>
</dbReference>
<keyword evidence="1" id="KW-1133">Transmembrane helix</keyword>
<sequence length="325" mass="34958">MTTVTELRIRLRLALLAVVTLVGVLLPALPAAPHEASMAVITLREIAPGRYLGQWTMPPADPTLQPIFPAHCRWEPPELVCGERGLIGRLSFMGLGSTQSVATIRVIPRDGPMQAYTVSAAKPTAMAARDPGTDLAVWLDLAETYVNLGIDHILRGIDHLLFVLGLIWLTSSGWMLVRTITAFTVGHSISLAAATFGWVGIPEKPLNAAIALSIVFVGVEIVKLQRGEIGLTARYPWIVAFAFGLLHGLGFATALTNLGIPQATLPIALLFFNIGVEIGQLAFVFAVLALIWAHRQARAVLPRWGAALPAYAIGSIAAFWFLARV</sequence>
<evidence type="ECO:0000256" key="1">
    <source>
        <dbReference type="SAM" id="Phobius"/>
    </source>
</evidence>
<keyword evidence="3" id="KW-1185">Reference proteome</keyword>
<protein>
    <submittedName>
        <fullName evidence="2">HupE/UreJ family protein</fullName>
    </submittedName>
</protein>
<feature type="transmembrane region" description="Helical" evidence="1">
    <location>
        <begin position="160"/>
        <end position="177"/>
    </location>
</feature>
<feature type="transmembrane region" description="Helical" evidence="1">
    <location>
        <begin position="206"/>
        <end position="223"/>
    </location>
</feature>
<dbReference type="InterPro" id="IPR032809">
    <property type="entry name" value="Put_HupE_UreJ"/>
</dbReference>
<feature type="transmembrane region" description="Helical" evidence="1">
    <location>
        <begin position="182"/>
        <end position="200"/>
    </location>
</feature>
<name>A0ABT5JGN0_RHOTP</name>
<keyword evidence="1" id="KW-0812">Transmembrane</keyword>
<organism evidence="2 3">
    <name type="scientific">Rhodoplanes tepidamans</name>
    <name type="common">Rhodoplanes cryptolactis</name>
    <dbReference type="NCBI Taxonomy" id="200616"/>
    <lineage>
        <taxon>Bacteria</taxon>
        <taxon>Pseudomonadati</taxon>
        <taxon>Pseudomonadota</taxon>
        <taxon>Alphaproteobacteria</taxon>
        <taxon>Hyphomicrobiales</taxon>
        <taxon>Nitrobacteraceae</taxon>
        <taxon>Rhodoplanes</taxon>
    </lineage>
</organism>
<dbReference type="Pfam" id="PF13795">
    <property type="entry name" value="HupE_UreJ_2"/>
    <property type="match status" value="1"/>
</dbReference>
<reference evidence="2" key="2">
    <citation type="submission" date="2023-02" db="EMBL/GenBank/DDBJ databases">
        <authorList>
            <person name="Rayyan A."/>
            <person name="Meyer T."/>
            <person name="Kyndt J.A."/>
        </authorList>
    </citation>
    <scope>NUCLEOTIDE SEQUENCE</scope>
    <source>
        <strain evidence="2">DSM 9987</strain>
    </source>
</reference>
<keyword evidence="1" id="KW-0472">Membrane</keyword>
<evidence type="ECO:0000313" key="2">
    <source>
        <dbReference type="EMBL" id="MDC7788859.1"/>
    </source>
</evidence>